<reference evidence="1 2" key="1">
    <citation type="submission" date="2020-04" db="EMBL/GenBank/DDBJ databases">
        <authorList>
            <person name="Wallbank WR R."/>
            <person name="Pardo Diaz C."/>
            <person name="Kozak K."/>
            <person name="Martin S."/>
            <person name="Jiggins C."/>
            <person name="Moest M."/>
            <person name="Warren A I."/>
            <person name="Byers J.R.P. K."/>
            <person name="Montejo-Kovacevich G."/>
            <person name="Yen C E."/>
        </authorList>
    </citation>
    <scope>NUCLEOTIDE SEQUENCE [LARGE SCALE GENOMIC DNA]</scope>
</reference>
<dbReference type="Proteomes" id="UP000494256">
    <property type="component" value="Unassembled WGS sequence"/>
</dbReference>
<gene>
    <name evidence="1" type="ORF">APLA_LOCUS11584</name>
</gene>
<evidence type="ECO:0000313" key="2">
    <source>
        <dbReference type="Proteomes" id="UP000494256"/>
    </source>
</evidence>
<accession>A0A8S1APL4</accession>
<dbReference type="AlphaFoldDB" id="A0A8S1APL4"/>
<evidence type="ECO:0000313" key="1">
    <source>
        <dbReference type="EMBL" id="CAB3246559.1"/>
    </source>
</evidence>
<organism evidence="1 2">
    <name type="scientific">Arctia plantaginis</name>
    <name type="common">Wood tiger moth</name>
    <name type="synonym">Phalaena plantaginis</name>
    <dbReference type="NCBI Taxonomy" id="874455"/>
    <lineage>
        <taxon>Eukaryota</taxon>
        <taxon>Metazoa</taxon>
        <taxon>Ecdysozoa</taxon>
        <taxon>Arthropoda</taxon>
        <taxon>Hexapoda</taxon>
        <taxon>Insecta</taxon>
        <taxon>Pterygota</taxon>
        <taxon>Neoptera</taxon>
        <taxon>Endopterygota</taxon>
        <taxon>Lepidoptera</taxon>
        <taxon>Glossata</taxon>
        <taxon>Ditrysia</taxon>
        <taxon>Noctuoidea</taxon>
        <taxon>Erebidae</taxon>
        <taxon>Arctiinae</taxon>
        <taxon>Arctia</taxon>
    </lineage>
</organism>
<sequence>MEPIKRLPTRYYLRIDYHPHILLCGNYIRLAKSESCPYPWLPNYGPSYSCHPRTHDIRYLVVAENTSTVRSVVLLDAMGRCFPNRTACAAVQLQPFAP</sequence>
<comment type="caution">
    <text evidence="1">The sequence shown here is derived from an EMBL/GenBank/DDBJ whole genome shotgun (WGS) entry which is preliminary data.</text>
</comment>
<name>A0A8S1APL4_ARCPL</name>
<proteinExistence type="predicted"/>
<dbReference type="OrthoDB" id="6431754at2759"/>
<dbReference type="EMBL" id="CADEBD010000330">
    <property type="protein sequence ID" value="CAB3246559.1"/>
    <property type="molecule type" value="Genomic_DNA"/>
</dbReference>
<protein>
    <submittedName>
        <fullName evidence="1">Uncharacterized protein</fullName>
    </submittedName>
</protein>